<evidence type="ECO:0000259" key="9">
    <source>
        <dbReference type="PROSITE" id="PS50928"/>
    </source>
</evidence>
<comment type="caution">
    <text evidence="10">The sequence shown here is derived from an EMBL/GenBank/DDBJ whole genome shotgun (WGS) entry which is preliminary data.</text>
</comment>
<keyword evidence="6 7" id="KW-0472">Membrane</keyword>
<dbReference type="AlphaFoldDB" id="A0A087E8X9"/>
<dbReference type="PANTHER" id="PTHR43744">
    <property type="entry name" value="ABC TRANSPORTER PERMEASE PROTEIN MG189-RELATED-RELATED"/>
    <property type="match status" value="1"/>
</dbReference>
<name>A0A087E8X9_9BIFI</name>
<feature type="transmembrane region" description="Helical" evidence="7">
    <location>
        <begin position="272"/>
        <end position="291"/>
    </location>
</feature>
<dbReference type="CDD" id="cd06261">
    <property type="entry name" value="TM_PBP2"/>
    <property type="match status" value="1"/>
</dbReference>
<proteinExistence type="inferred from homology"/>
<gene>
    <name evidence="10" type="ORF">THER5_1801</name>
</gene>
<dbReference type="PROSITE" id="PS50928">
    <property type="entry name" value="ABC_TM1"/>
    <property type="match status" value="1"/>
</dbReference>
<evidence type="ECO:0000256" key="7">
    <source>
        <dbReference type="RuleBase" id="RU363032"/>
    </source>
</evidence>
<keyword evidence="4 7" id="KW-0812">Transmembrane</keyword>
<dbReference type="SUPFAM" id="SSF161098">
    <property type="entry name" value="MetI-like"/>
    <property type="match status" value="1"/>
</dbReference>
<feature type="transmembrane region" description="Helical" evidence="7">
    <location>
        <begin position="224"/>
        <end position="243"/>
    </location>
</feature>
<feature type="transmembrane region" description="Helical" evidence="7">
    <location>
        <begin position="327"/>
        <end position="350"/>
    </location>
</feature>
<evidence type="ECO:0000256" key="5">
    <source>
        <dbReference type="ARBA" id="ARBA00022989"/>
    </source>
</evidence>
<keyword evidence="5 7" id="KW-1133">Transmembrane helix</keyword>
<feature type="region of interest" description="Disordered" evidence="8">
    <location>
        <begin position="1"/>
        <end position="69"/>
    </location>
</feature>
<sequence>MPQQRSRGTPASAARASTRVTSKGPIMSNTATANSTIKQQPQSAMTARQTERAAKQAEKARQRRVAKDEAAERKRAAKAGFANVANPRRSTLLTLVCGIFAVYCLFPFVYLAINATKTQSDFTSTFGLGFGHTFALWDNIRTVFTYDGGIFGRWLLNTLLYVIVGAGGATLLAIMGGYALAKFRFPGRKVVFAVIIGAISVPGIALAVPQFLLFAQLNLTNTPWAMIIPSLISPFGLYLMWIFSEQAVPTELLEAARVDGASELRTFFQVSLPLLSPGIVTTSLFTIVATWNNYFLPLIMLKDSNWYPLTIGLNQWKDQASTAGGQAIQNLVITGSLITIIPLVIAFLCLQKYWQSGLAAGAVKE</sequence>
<feature type="transmembrane region" description="Helical" evidence="7">
    <location>
        <begin position="190"/>
        <end position="212"/>
    </location>
</feature>
<dbReference type="GO" id="GO:0055085">
    <property type="term" value="P:transmembrane transport"/>
    <property type="evidence" value="ECO:0007669"/>
    <property type="project" value="InterPro"/>
</dbReference>
<evidence type="ECO:0000256" key="6">
    <source>
        <dbReference type="ARBA" id="ARBA00023136"/>
    </source>
</evidence>
<evidence type="ECO:0000313" key="11">
    <source>
        <dbReference type="Proteomes" id="UP000029003"/>
    </source>
</evidence>
<feature type="compositionally biased region" description="Low complexity" evidence="8">
    <location>
        <begin position="1"/>
        <end position="22"/>
    </location>
</feature>
<feature type="transmembrane region" description="Helical" evidence="7">
    <location>
        <begin position="92"/>
        <end position="113"/>
    </location>
</feature>
<keyword evidence="2 7" id="KW-0813">Transport</keyword>
<reference evidence="10 11" key="1">
    <citation type="submission" date="2014-03" db="EMBL/GenBank/DDBJ databases">
        <title>Genomics of Bifidobacteria.</title>
        <authorList>
            <person name="Ventura M."/>
            <person name="Milani C."/>
            <person name="Lugli G.A."/>
        </authorList>
    </citation>
    <scope>NUCLEOTIDE SEQUENCE [LARGE SCALE GENOMIC DNA]</scope>
    <source>
        <strain evidence="10 11">LMG 21395</strain>
    </source>
</reference>
<evidence type="ECO:0000256" key="4">
    <source>
        <dbReference type="ARBA" id="ARBA00022692"/>
    </source>
</evidence>
<evidence type="ECO:0000256" key="3">
    <source>
        <dbReference type="ARBA" id="ARBA00022475"/>
    </source>
</evidence>
<feature type="transmembrane region" description="Helical" evidence="7">
    <location>
        <begin position="159"/>
        <end position="181"/>
    </location>
</feature>
<feature type="domain" description="ABC transmembrane type-1" evidence="9">
    <location>
        <begin position="155"/>
        <end position="349"/>
    </location>
</feature>
<accession>A0A087E8X9</accession>
<evidence type="ECO:0000313" key="10">
    <source>
        <dbReference type="EMBL" id="KFJ04230.1"/>
    </source>
</evidence>
<dbReference type="Pfam" id="PF00528">
    <property type="entry name" value="BPD_transp_1"/>
    <property type="match status" value="1"/>
</dbReference>
<comment type="similarity">
    <text evidence="7">Belongs to the binding-protein-dependent transport system permease family.</text>
</comment>
<feature type="compositionally biased region" description="Polar residues" evidence="8">
    <location>
        <begin position="27"/>
        <end position="48"/>
    </location>
</feature>
<evidence type="ECO:0000256" key="2">
    <source>
        <dbReference type="ARBA" id="ARBA00022448"/>
    </source>
</evidence>
<dbReference type="Proteomes" id="UP000029003">
    <property type="component" value="Unassembled WGS sequence"/>
</dbReference>
<keyword evidence="3" id="KW-1003">Cell membrane</keyword>
<dbReference type="EMBL" id="JGZT01000003">
    <property type="protein sequence ID" value="KFJ04230.1"/>
    <property type="molecule type" value="Genomic_DNA"/>
</dbReference>
<dbReference type="GO" id="GO:0005886">
    <property type="term" value="C:plasma membrane"/>
    <property type="evidence" value="ECO:0007669"/>
    <property type="project" value="UniProtKB-SubCell"/>
</dbReference>
<feature type="compositionally biased region" description="Basic and acidic residues" evidence="8">
    <location>
        <begin position="49"/>
        <end position="69"/>
    </location>
</feature>
<dbReference type="PANTHER" id="PTHR43744:SF12">
    <property type="entry name" value="ABC TRANSPORTER PERMEASE PROTEIN MG189-RELATED"/>
    <property type="match status" value="1"/>
</dbReference>
<organism evidence="10 11">
    <name type="scientific">Bifidobacterium thermacidophilum subsp. thermacidophilum</name>
    <dbReference type="NCBI Taxonomy" id="79262"/>
    <lineage>
        <taxon>Bacteria</taxon>
        <taxon>Bacillati</taxon>
        <taxon>Actinomycetota</taxon>
        <taxon>Actinomycetes</taxon>
        <taxon>Bifidobacteriales</taxon>
        <taxon>Bifidobacteriaceae</taxon>
        <taxon>Bifidobacterium</taxon>
    </lineage>
</organism>
<protein>
    <submittedName>
        <fullName evidence="10">ABC transporter permease</fullName>
    </submittedName>
</protein>
<dbReference type="Gene3D" id="1.10.3720.10">
    <property type="entry name" value="MetI-like"/>
    <property type="match status" value="1"/>
</dbReference>
<evidence type="ECO:0000256" key="8">
    <source>
        <dbReference type="SAM" id="MobiDB-lite"/>
    </source>
</evidence>
<comment type="subcellular location">
    <subcellularLocation>
        <location evidence="1 7">Cell membrane</location>
        <topology evidence="1 7">Multi-pass membrane protein</topology>
    </subcellularLocation>
</comment>
<dbReference type="InterPro" id="IPR000515">
    <property type="entry name" value="MetI-like"/>
</dbReference>
<dbReference type="InterPro" id="IPR035906">
    <property type="entry name" value="MetI-like_sf"/>
</dbReference>
<evidence type="ECO:0000256" key="1">
    <source>
        <dbReference type="ARBA" id="ARBA00004651"/>
    </source>
</evidence>